<dbReference type="OrthoDB" id="4850726at2759"/>
<reference evidence="2" key="1">
    <citation type="submission" date="2015-07" db="EMBL/GenBank/DDBJ databases">
        <authorList>
            <person name="Teixeira M.M."/>
            <person name="Souza R.C."/>
            <person name="Almeida L.G."/>
            <person name="Vicente V.A."/>
            <person name="de Hoog S."/>
            <person name="Bocca A.L."/>
            <person name="de Almeida S.R."/>
            <person name="Vasconcelos A.T."/>
            <person name="Felipe M.S."/>
        </authorList>
    </citation>
    <scope>NUCLEOTIDE SEQUENCE [LARGE SCALE GENOMIC DNA]</scope>
    <source>
        <strain evidence="2">KSF</strain>
    </source>
</reference>
<dbReference type="VEuPathDB" id="FungiDB:G647_07333"/>
<dbReference type="InterPro" id="IPR052895">
    <property type="entry name" value="HetReg/Transcr_Mod"/>
</dbReference>
<dbReference type="PANTHER" id="PTHR24148:SF73">
    <property type="entry name" value="HET DOMAIN PROTEIN (AFU_ORTHOLOGUE AFUA_8G01020)"/>
    <property type="match status" value="1"/>
</dbReference>
<evidence type="ECO:0000313" key="1">
    <source>
        <dbReference type="EMBL" id="OCT44662.1"/>
    </source>
</evidence>
<dbReference type="AlphaFoldDB" id="A0A1C1C877"/>
<proteinExistence type="predicted"/>
<sequence>MLEAFFDHEYWHRRWIIQELAFARSVQICCGDLTVPFTYVRILVDKYTSWVKESRQSRRRLESNSVENSLAARILNIHQSPRGPDLTLEQIIYNYASTECADPLDKVYALVSMSRLASESFPVSYDVSKLELLLTTVEFSFARQSLHPTKAIPFALALSEQIGIKVDELVPTTQAYSMNFDTVGDNRQVISMLRRRGIVTASRLDEGALFHHKKTLREECQELTHFDIPTPITTVIQPRQEVASAHDASFSAGTTADLDNSCKPYDQWRVSPRDLFAFTWQCTRPEHQDSSLDGVHLGFATARTEAGDVLYQFPGTKVAILLRQVAGSSSSDFEIRGRARLARLTGPKTATLYEPYEEPTQPDGEDLSIGSRGWRTLDLISFVEASLHVYTWDRFYSFLPS</sequence>
<dbReference type="PANTHER" id="PTHR24148">
    <property type="entry name" value="ANKYRIN REPEAT DOMAIN-CONTAINING PROTEIN 39 HOMOLOG-RELATED"/>
    <property type="match status" value="1"/>
</dbReference>
<comment type="caution">
    <text evidence="1">The sequence shown here is derived from an EMBL/GenBank/DDBJ whole genome shotgun (WGS) entry which is preliminary data.</text>
</comment>
<evidence type="ECO:0008006" key="3">
    <source>
        <dbReference type="Google" id="ProtNLM"/>
    </source>
</evidence>
<dbReference type="STRING" id="86049.A0A1C1C877"/>
<dbReference type="EMBL" id="LGRB01000020">
    <property type="protein sequence ID" value="OCT44662.1"/>
    <property type="molecule type" value="Genomic_DNA"/>
</dbReference>
<organism evidence="1 2">
    <name type="scientific">Cladophialophora carrionii</name>
    <dbReference type="NCBI Taxonomy" id="86049"/>
    <lineage>
        <taxon>Eukaryota</taxon>
        <taxon>Fungi</taxon>
        <taxon>Dikarya</taxon>
        <taxon>Ascomycota</taxon>
        <taxon>Pezizomycotina</taxon>
        <taxon>Eurotiomycetes</taxon>
        <taxon>Chaetothyriomycetidae</taxon>
        <taxon>Chaetothyriales</taxon>
        <taxon>Herpotrichiellaceae</taxon>
        <taxon>Cladophialophora</taxon>
    </lineage>
</organism>
<name>A0A1C1C877_9EURO</name>
<protein>
    <recommendedName>
        <fullName evidence="3">Heterokaryon incompatibility domain-containing protein</fullName>
    </recommendedName>
</protein>
<dbReference type="VEuPathDB" id="FungiDB:CLCR_11203"/>
<evidence type="ECO:0000313" key="2">
    <source>
        <dbReference type="Proteomes" id="UP000094526"/>
    </source>
</evidence>
<accession>A0A1C1C877</accession>
<gene>
    <name evidence="1" type="ORF">CLCR_11203</name>
</gene>
<dbReference type="eggNOG" id="ENOG502SRNF">
    <property type="taxonomic scope" value="Eukaryota"/>
</dbReference>
<dbReference type="Proteomes" id="UP000094526">
    <property type="component" value="Unassembled WGS sequence"/>
</dbReference>
<keyword evidence="2" id="KW-1185">Reference proteome</keyword>